<dbReference type="NCBIfam" id="TIGR02566">
    <property type="entry name" value="cas_Csy3"/>
    <property type="match status" value="1"/>
</dbReference>
<dbReference type="EMBL" id="MKQS01000010">
    <property type="protein sequence ID" value="OFE43626.1"/>
    <property type="molecule type" value="Genomic_DNA"/>
</dbReference>
<evidence type="ECO:0000313" key="2">
    <source>
        <dbReference type="Proteomes" id="UP000186931"/>
    </source>
</evidence>
<reference evidence="1 2" key="1">
    <citation type="submission" date="2016-10" db="EMBL/GenBank/DDBJ databases">
        <title>Genome of airborne Acinetobacter sp. 5-2Ac02 in the hospital environment: Species near to Acinetobacter towneri.</title>
        <authorList>
            <person name="Barbosa B."/>
            <person name="Fernandez-Garcia L."/>
            <person name="Gato E."/>
            <person name="Leao R."/>
            <person name="Albano R."/>
            <person name="Fernandez B."/>
            <person name="Fernandez-Cuenca F."/>
            <person name="Marques E."/>
            <person name="Tomas M."/>
        </authorList>
    </citation>
    <scope>NUCLEOTIDE SEQUENCE [LARGE SCALE GENOMIC DNA]</scope>
    <source>
        <strain evidence="1 2">5-2Ac02</strain>
    </source>
</reference>
<dbReference type="Proteomes" id="UP000186931">
    <property type="component" value="Unassembled WGS sequence"/>
</dbReference>
<protein>
    <submittedName>
        <fullName evidence="1">Type I-F CRISPR-associated protein Csy3</fullName>
    </submittedName>
</protein>
<proteinExistence type="predicted"/>
<gene>
    <name evidence="1" type="ORF">BJN41_13620</name>
</gene>
<dbReference type="InterPro" id="IPR013399">
    <property type="entry name" value="CRISPR-assoc_prot_Csy3"/>
</dbReference>
<evidence type="ECO:0000313" key="1">
    <source>
        <dbReference type="EMBL" id="OFE43626.1"/>
    </source>
</evidence>
<dbReference type="STRING" id="202956.BJN41_13620"/>
<organism evidence="1 2">
    <name type="scientific">Acinetobacter towneri</name>
    <dbReference type="NCBI Taxonomy" id="202956"/>
    <lineage>
        <taxon>Bacteria</taxon>
        <taxon>Pseudomonadati</taxon>
        <taxon>Pseudomonadota</taxon>
        <taxon>Gammaproteobacteria</taxon>
        <taxon>Moraxellales</taxon>
        <taxon>Moraxellaceae</taxon>
        <taxon>Acinetobacter</taxon>
    </lineage>
</organism>
<accession>A0A1E8E294</accession>
<dbReference type="RefSeq" id="WP_070154194.1">
    <property type="nucleotide sequence ID" value="NZ_MKQS01000010.1"/>
</dbReference>
<dbReference type="Pfam" id="PF09615">
    <property type="entry name" value="Cas_Csy3"/>
    <property type="match status" value="1"/>
</dbReference>
<comment type="caution">
    <text evidence="1">The sequence shown here is derived from an EMBL/GenBank/DDBJ whole genome shotgun (WGS) entry which is preliminary data.</text>
</comment>
<dbReference type="AlphaFoldDB" id="A0A1E8E294"/>
<name>A0A1E8E294_9GAMM</name>
<sequence length="368" mass="41338">MSTFENFKKLPGSLSLQRGTLISDAAFYHLHADGKEEALHVMYHGIRGTQNVAGNKDKGAASGNSIAREVSNIQMTESAKLLPDAKLLVKWDLRFIDLKHIFFASSTGKGKPEEKAQEKEFRKAFADFVIKAKESKGLQEVACRYVRNIVNGRWLWRNRSVAEHISIKVSEIIEHDQSQTTKSYKLIAEFNALDYSLKSFDDVSESENKIANILVKGMQGDVNSGLHIEAIVDFGMGGIEVFPSQNYLEKKQDGFSRSLYQLNPKFPLKEANDNQFLGQAAIRDQKIGNALRTIDTWYDKFLENDSKPIPVEPNGASLDAQDFFRVDKKKKDSAFDILKEIRSLDPNSDKGMFLIACLVRGGVYSEGE</sequence>